<dbReference type="NCBIfam" id="TIGR01907">
    <property type="entry name" value="casE_Cse3"/>
    <property type="match status" value="1"/>
</dbReference>
<dbReference type="Pfam" id="PF08798">
    <property type="entry name" value="CRISPR_assoc"/>
    <property type="match status" value="1"/>
</dbReference>
<dbReference type="AlphaFoldDB" id="A0A255XX72"/>
<organism evidence="1 2">
    <name type="scientific">Elstera cyanobacteriorum</name>
    <dbReference type="NCBI Taxonomy" id="2022747"/>
    <lineage>
        <taxon>Bacteria</taxon>
        <taxon>Pseudomonadati</taxon>
        <taxon>Pseudomonadota</taxon>
        <taxon>Alphaproteobacteria</taxon>
        <taxon>Rhodospirillales</taxon>
        <taxon>Rhodospirillaceae</taxon>
        <taxon>Elstera</taxon>
    </lineage>
</organism>
<evidence type="ECO:0000313" key="2">
    <source>
        <dbReference type="Proteomes" id="UP000216361"/>
    </source>
</evidence>
<dbReference type="Gene3D" id="3.30.70.1210">
    <property type="entry name" value="Crispr-associated protein, domain 2"/>
    <property type="match status" value="1"/>
</dbReference>
<dbReference type="EMBL" id="NOXS01000021">
    <property type="protein sequence ID" value="OYQ21599.1"/>
    <property type="molecule type" value="Genomic_DNA"/>
</dbReference>
<reference evidence="1 2" key="1">
    <citation type="submission" date="2017-07" db="EMBL/GenBank/DDBJ databases">
        <title>Elstera cyanobacteriorum sp. nov., a novel bacterium isolated from cyanobacterial aggregates in a eutrophic lake.</title>
        <authorList>
            <person name="Cai H."/>
        </authorList>
    </citation>
    <scope>NUCLEOTIDE SEQUENCE [LARGE SCALE GENOMIC DNA]</scope>
    <source>
        <strain evidence="1 2">TH019</strain>
    </source>
</reference>
<dbReference type="SMART" id="SM01101">
    <property type="entry name" value="CRISPR_assoc"/>
    <property type="match status" value="1"/>
</dbReference>
<proteinExistence type="predicted"/>
<keyword evidence="2" id="KW-1185">Reference proteome</keyword>
<dbReference type="RefSeq" id="WP_094407104.1">
    <property type="nucleotide sequence ID" value="NZ_BMJZ01000010.1"/>
</dbReference>
<gene>
    <name evidence="1" type="primary">cas6e</name>
    <name evidence="1" type="ORF">CHR90_01725</name>
</gene>
<dbReference type="Gene3D" id="3.30.70.1200">
    <property type="entry name" value="Crispr-associated protein, domain 1"/>
    <property type="match status" value="1"/>
</dbReference>
<name>A0A255XX72_9PROT</name>
<dbReference type="InterPro" id="IPR010179">
    <property type="entry name" value="CRISPR-assoc_prot_Cse3"/>
</dbReference>
<evidence type="ECO:0000313" key="1">
    <source>
        <dbReference type="EMBL" id="OYQ21599.1"/>
    </source>
</evidence>
<sequence length="233" mass="25748">MTGWIFSRIRLRQAPAVAALLPVIMPKSAEDRARSGHHWVWSLFADGPDRARDFLWRRDTDPRQGECIFTLSARPPLDPFGLFEIDSKPFEPTLAVGDRLRFRLRVVPAASRPGAAGSARGVRYNPVQTALAALTPEERRYRRATVIPTVLGDWLAKQGAKSGFTLQRDPLLTVLADDWVRLPRDGAAPMDFLAVDVDGSLTVTDPAAFVGKLLQGFGRSRAFGCGLMLIRRG</sequence>
<dbReference type="Proteomes" id="UP000216361">
    <property type="component" value="Unassembled WGS sequence"/>
</dbReference>
<dbReference type="OrthoDB" id="9795689at2"/>
<dbReference type="SUPFAM" id="SSF117987">
    <property type="entry name" value="CRISPR-associated protein"/>
    <property type="match status" value="2"/>
</dbReference>
<protein>
    <submittedName>
        <fullName evidence="1">Type I-E CRISPR-associated protein Cas6/Cse3/CasE</fullName>
    </submittedName>
</protein>
<comment type="caution">
    <text evidence="1">The sequence shown here is derived from an EMBL/GenBank/DDBJ whole genome shotgun (WGS) entry which is preliminary data.</text>
</comment>
<accession>A0A255XX72</accession>
<dbReference type="CDD" id="cd09727">
    <property type="entry name" value="Cas6_I-E"/>
    <property type="match status" value="1"/>
</dbReference>